<gene>
    <name evidence="3" type="ORF">K505DRAFT_244904</name>
</gene>
<dbReference type="AlphaFoldDB" id="A0A6A6X9J0"/>
<dbReference type="OrthoDB" id="202415at2759"/>
<proteinExistence type="predicted"/>
<dbReference type="PANTHER" id="PTHR12203:SF63">
    <property type="entry name" value="GLYCOSYL TRANSFERASE CAP10 DOMAIN-CONTAINING PROTEIN"/>
    <property type="match status" value="1"/>
</dbReference>
<dbReference type="InterPro" id="IPR006598">
    <property type="entry name" value="CAP10"/>
</dbReference>
<evidence type="ECO:0000313" key="4">
    <source>
        <dbReference type="Proteomes" id="UP000799757"/>
    </source>
</evidence>
<accession>A0A6A6X9J0</accession>
<dbReference type="Pfam" id="PF05686">
    <property type="entry name" value="Glyco_transf_90"/>
    <property type="match status" value="1"/>
</dbReference>
<evidence type="ECO:0000313" key="3">
    <source>
        <dbReference type="EMBL" id="KAF2793210.1"/>
    </source>
</evidence>
<keyword evidence="4" id="KW-1185">Reference proteome</keyword>
<evidence type="ECO:0000256" key="1">
    <source>
        <dbReference type="SAM" id="Phobius"/>
    </source>
</evidence>
<name>A0A6A6X9J0_9PLEO</name>
<dbReference type="SMART" id="SM00672">
    <property type="entry name" value="CAP10"/>
    <property type="match status" value="1"/>
</dbReference>
<keyword evidence="1" id="KW-0472">Membrane</keyword>
<dbReference type="EMBL" id="MU001937">
    <property type="protein sequence ID" value="KAF2793210.1"/>
    <property type="molecule type" value="Genomic_DNA"/>
</dbReference>
<feature type="domain" description="Glycosyl transferase CAP10" evidence="2">
    <location>
        <begin position="150"/>
        <end position="412"/>
    </location>
</feature>
<keyword evidence="1" id="KW-0812">Transmembrane</keyword>
<sequence>MARSIAISRSLSRVAILSFFIITLFLISVFFQDRRTQFGTRGRPESHTSLSFPSLKLKKPPAPTSRLDLSELECKAAFPGATQEIDEAVARGKFAFGRSDPEYKGLVQGRIMGGKLYILTTAPDRTPEILLQRLAILQQLHRAILTSPSPLPDTHFAFVINDAPKNNSWAFARPNKDSSANIWLMPHFGFWTWPPHLGPMDDVLARISAVEEQAGGLEERIDKAIWRGTPWFNPLGHPLLRQDLLRVSKNRPWADIQALNISSNGTKTNSLRIEEFCKYKYVVYTEGVTYSGRLPYHQACGSVLLMAPLTWLTTTARLMRPVDAEMLLKHRPESVSTVRPLLSTLPPSDWRHSNALYVYPNFSNLEQTILFLRKHPEIAKVIAKNQRDMVVGGGYLSGTAETCYWRALIHGWASVAVIVKREWGEEVGERFESWVLREIIERR</sequence>
<dbReference type="PANTHER" id="PTHR12203">
    <property type="entry name" value="KDEL LYS-ASP-GLU-LEU CONTAINING - RELATED"/>
    <property type="match status" value="1"/>
</dbReference>
<dbReference type="Proteomes" id="UP000799757">
    <property type="component" value="Unassembled WGS sequence"/>
</dbReference>
<evidence type="ECO:0000259" key="2">
    <source>
        <dbReference type="SMART" id="SM00672"/>
    </source>
</evidence>
<reference evidence="3" key="1">
    <citation type="journal article" date="2020" name="Stud. Mycol.">
        <title>101 Dothideomycetes genomes: a test case for predicting lifestyles and emergence of pathogens.</title>
        <authorList>
            <person name="Haridas S."/>
            <person name="Albert R."/>
            <person name="Binder M."/>
            <person name="Bloem J."/>
            <person name="Labutti K."/>
            <person name="Salamov A."/>
            <person name="Andreopoulos B."/>
            <person name="Baker S."/>
            <person name="Barry K."/>
            <person name="Bills G."/>
            <person name="Bluhm B."/>
            <person name="Cannon C."/>
            <person name="Castanera R."/>
            <person name="Culley D."/>
            <person name="Daum C."/>
            <person name="Ezra D."/>
            <person name="Gonzalez J."/>
            <person name="Henrissat B."/>
            <person name="Kuo A."/>
            <person name="Liang C."/>
            <person name="Lipzen A."/>
            <person name="Lutzoni F."/>
            <person name="Magnuson J."/>
            <person name="Mondo S."/>
            <person name="Nolan M."/>
            <person name="Ohm R."/>
            <person name="Pangilinan J."/>
            <person name="Park H.-J."/>
            <person name="Ramirez L."/>
            <person name="Alfaro M."/>
            <person name="Sun H."/>
            <person name="Tritt A."/>
            <person name="Yoshinaga Y."/>
            <person name="Zwiers L.-H."/>
            <person name="Turgeon B."/>
            <person name="Goodwin S."/>
            <person name="Spatafora J."/>
            <person name="Crous P."/>
            <person name="Grigoriev I."/>
        </authorList>
    </citation>
    <scope>NUCLEOTIDE SEQUENCE</scope>
    <source>
        <strain evidence="3">CBS 109.77</strain>
    </source>
</reference>
<keyword evidence="1" id="KW-1133">Transmembrane helix</keyword>
<protein>
    <recommendedName>
        <fullName evidence="2">Glycosyl transferase CAP10 domain-containing protein</fullName>
    </recommendedName>
</protein>
<feature type="transmembrane region" description="Helical" evidence="1">
    <location>
        <begin position="12"/>
        <end position="31"/>
    </location>
</feature>
<dbReference type="InterPro" id="IPR051091">
    <property type="entry name" value="O-Glucosyltr/Glycosyltrsf_90"/>
</dbReference>
<organism evidence="3 4">
    <name type="scientific">Melanomma pulvis-pyrius CBS 109.77</name>
    <dbReference type="NCBI Taxonomy" id="1314802"/>
    <lineage>
        <taxon>Eukaryota</taxon>
        <taxon>Fungi</taxon>
        <taxon>Dikarya</taxon>
        <taxon>Ascomycota</taxon>
        <taxon>Pezizomycotina</taxon>
        <taxon>Dothideomycetes</taxon>
        <taxon>Pleosporomycetidae</taxon>
        <taxon>Pleosporales</taxon>
        <taxon>Melanommataceae</taxon>
        <taxon>Melanomma</taxon>
    </lineage>
</organism>